<dbReference type="SUPFAM" id="SSF53335">
    <property type="entry name" value="S-adenosyl-L-methionine-dependent methyltransferases"/>
    <property type="match status" value="1"/>
</dbReference>
<evidence type="ECO:0000313" key="2">
    <source>
        <dbReference type="EMBL" id="MBP2352857.1"/>
    </source>
</evidence>
<evidence type="ECO:0000313" key="3">
    <source>
        <dbReference type="Proteomes" id="UP000755585"/>
    </source>
</evidence>
<dbReference type="InterPro" id="IPR029063">
    <property type="entry name" value="SAM-dependent_MTases_sf"/>
</dbReference>
<dbReference type="Proteomes" id="UP000755585">
    <property type="component" value="Unassembled WGS sequence"/>
</dbReference>
<dbReference type="RefSeq" id="WP_209695540.1">
    <property type="nucleotide sequence ID" value="NZ_BAAAVU010000014.1"/>
</dbReference>
<proteinExistence type="predicted"/>
<gene>
    <name evidence="2" type="ORF">JOF29_003940</name>
</gene>
<keyword evidence="3" id="KW-1185">Reference proteome</keyword>
<name>A0ABS4UMH3_9ACTN</name>
<dbReference type="EMBL" id="JAGINT010000001">
    <property type="protein sequence ID" value="MBP2352857.1"/>
    <property type="molecule type" value="Genomic_DNA"/>
</dbReference>
<dbReference type="Pfam" id="PF08241">
    <property type="entry name" value="Methyltransf_11"/>
    <property type="match status" value="1"/>
</dbReference>
<organism evidence="2 3">
    <name type="scientific">Kribbella aluminosa</name>
    <dbReference type="NCBI Taxonomy" id="416017"/>
    <lineage>
        <taxon>Bacteria</taxon>
        <taxon>Bacillati</taxon>
        <taxon>Actinomycetota</taxon>
        <taxon>Actinomycetes</taxon>
        <taxon>Propionibacteriales</taxon>
        <taxon>Kribbellaceae</taxon>
        <taxon>Kribbella</taxon>
    </lineage>
</organism>
<sequence length="264" mass="28625">MSTHAERNRAVWDEQQSRWFSSRAEQQWAAEPHWGIWATPETELHVLPELAGKDVIDLGCGTAYIGAWVLRAGGRPVGIDNSAEQLTTARALQKKFGMSFPLIHGNAENVPLPDDSFDLAISEYGASSWCDPALWIPEAARLVRPGGRLIFLRNSTLVELCTAPQAPVATRHLSRPYADVAGIARSDGGTHFQLPTGPMINLLRANGFIVDELTEYVAPSGAQSAFDYVTPEWAANWPSVEVWKASRPADLSVGSPGGAGGLLR</sequence>
<dbReference type="InterPro" id="IPR013216">
    <property type="entry name" value="Methyltransf_11"/>
</dbReference>
<dbReference type="PANTHER" id="PTHR43591">
    <property type="entry name" value="METHYLTRANSFERASE"/>
    <property type="match status" value="1"/>
</dbReference>
<dbReference type="GO" id="GO:0008168">
    <property type="term" value="F:methyltransferase activity"/>
    <property type="evidence" value="ECO:0007669"/>
    <property type="project" value="UniProtKB-KW"/>
</dbReference>
<dbReference type="CDD" id="cd02440">
    <property type="entry name" value="AdoMet_MTases"/>
    <property type="match status" value="1"/>
</dbReference>
<dbReference type="Gene3D" id="3.40.50.150">
    <property type="entry name" value="Vaccinia Virus protein VP39"/>
    <property type="match status" value="1"/>
</dbReference>
<protein>
    <submittedName>
        <fullName evidence="2">SAM-dependent methyltransferase</fullName>
    </submittedName>
</protein>
<feature type="domain" description="Methyltransferase type 11" evidence="1">
    <location>
        <begin position="57"/>
        <end position="151"/>
    </location>
</feature>
<dbReference type="GO" id="GO:0032259">
    <property type="term" value="P:methylation"/>
    <property type="evidence" value="ECO:0007669"/>
    <property type="project" value="UniProtKB-KW"/>
</dbReference>
<comment type="caution">
    <text evidence="2">The sequence shown here is derived from an EMBL/GenBank/DDBJ whole genome shotgun (WGS) entry which is preliminary data.</text>
</comment>
<accession>A0ABS4UMH3</accession>
<dbReference type="PANTHER" id="PTHR43591:SF24">
    <property type="entry name" value="2-METHOXY-6-POLYPRENYL-1,4-BENZOQUINOL METHYLASE, MITOCHONDRIAL"/>
    <property type="match status" value="1"/>
</dbReference>
<reference evidence="2 3" key="1">
    <citation type="submission" date="2021-03" db="EMBL/GenBank/DDBJ databases">
        <title>Sequencing the genomes of 1000 actinobacteria strains.</title>
        <authorList>
            <person name="Klenk H.-P."/>
        </authorList>
    </citation>
    <scope>NUCLEOTIDE SEQUENCE [LARGE SCALE GENOMIC DNA]</scope>
    <source>
        <strain evidence="2 3">DSM 18824</strain>
    </source>
</reference>
<evidence type="ECO:0000259" key="1">
    <source>
        <dbReference type="Pfam" id="PF08241"/>
    </source>
</evidence>
<keyword evidence="2" id="KW-0808">Transferase</keyword>
<keyword evidence="2" id="KW-0489">Methyltransferase</keyword>